<dbReference type="InterPro" id="IPR046499">
    <property type="entry name" value="DUF6677"/>
</dbReference>
<keyword evidence="1" id="KW-0812">Transmembrane</keyword>
<keyword evidence="1" id="KW-1133">Transmembrane helix</keyword>
<organism evidence="3">
    <name type="scientific">marine sediment metagenome</name>
    <dbReference type="NCBI Taxonomy" id="412755"/>
    <lineage>
        <taxon>unclassified sequences</taxon>
        <taxon>metagenomes</taxon>
        <taxon>ecological metagenomes</taxon>
    </lineage>
</organism>
<keyword evidence="1" id="KW-0472">Membrane</keyword>
<feature type="domain" description="DUF6677" evidence="2">
    <location>
        <begin position="15"/>
        <end position="153"/>
    </location>
</feature>
<comment type="caution">
    <text evidence="3">The sequence shown here is derived from an EMBL/GenBank/DDBJ whole genome shotgun (WGS) entry which is preliminary data.</text>
</comment>
<feature type="transmembrane region" description="Helical" evidence="1">
    <location>
        <begin position="135"/>
        <end position="160"/>
    </location>
</feature>
<dbReference type="EMBL" id="LAZR01016951">
    <property type="protein sequence ID" value="KKM02374.1"/>
    <property type="molecule type" value="Genomic_DNA"/>
</dbReference>
<proteinExistence type="predicted"/>
<name>A0A0F9GUD6_9ZZZZ</name>
<evidence type="ECO:0000313" key="3">
    <source>
        <dbReference type="EMBL" id="KKM02374.1"/>
    </source>
</evidence>
<dbReference type="Pfam" id="PF20382">
    <property type="entry name" value="DUF6677"/>
    <property type="match status" value="1"/>
</dbReference>
<evidence type="ECO:0000256" key="1">
    <source>
        <dbReference type="SAM" id="Phobius"/>
    </source>
</evidence>
<feature type="transmembrane region" description="Helical" evidence="1">
    <location>
        <begin position="36"/>
        <end position="59"/>
    </location>
</feature>
<gene>
    <name evidence="3" type="ORF">LCGC14_1785050</name>
</gene>
<reference evidence="3" key="1">
    <citation type="journal article" date="2015" name="Nature">
        <title>Complex archaea that bridge the gap between prokaryotes and eukaryotes.</title>
        <authorList>
            <person name="Spang A."/>
            <person name="Saw J.H."/>
            <person name="Jorgensen S.L."/>
            <person name="Zaremba-Niedzwiedzka K."/>
            <person name="Martijn J."/>
            <person name="Lind A.E."/>
            <person name="van Eijk R."/>
            <person name="Schleper C."/>
            <person name="Guy L."/>
            <person name="Ettema T.J."/>
        </authorList>
    </citation>
    <scope>NUCLEOTIDE SEQUENCE</scope>
</reference>
<protein>
    <recommendedName>
        <fullName evidence="2">DUF6677 domain-containing protein</fullName>
    </recommendedName>
</protein>
<dbReference type="AlphaFoldDB" id="A0A0F9GUD6"/>
<feature type="transmembrane region" description="Helical" evidence="1">
    <location>
        <begin position="9"/>
        <end position="30"/>
    </location>
</feature>
<accession>A0A0F9GUD6</accession>
<sequence>MAKPHKPNVLMPVLAGLLAWAIPGAGHVYLGRTVRGIVLCVCINGMFWTGVAFGGVFTVEPITKRWWFAAQMCTGASGLAGWYRQELVRGRITAGLDIDPKPPRRHAAQWHQSYSEALIKKEIALSYPTSNVARAYSGVAGMLNLMAIFDAVMLGALGRFGEPPPDKKKRPQQERQE</sequence>
<evidence type="ECO:0000259" key="2">
    <source>
        <dbReference type="Pfam" id="PF20382"/>
    </source>
</evidence>